<dbReference type="AlphaFoldDB" id="A0A166SU15"/>
<keyword evidence="4" id="KW-1185">Reference proteome</keyword>
<reference evidence="3 4" key="1">
    <citation type="submission" date="2015-06" db="EMBL/GenBank/DDBJ databases">
        <title>Survival trade-offs in plant roots during colonization by closely related pathogenic and mutualistic fungi.</title>
        <authorList>
            <person name="Hacquard S."/>
            <person name="Kracher B."/>
            <person name="Hiruma K."/>
            <person name="Weinman A."/>
            <person name="Muench P."/>
            <person name="Garrido Oter R."/>
            <person name="Ver Loren van Themaat E."/>
            <person name="Dallerey J.-F."/>
            <person name="Damm U."/>
            <person name="Henrissat B."/>
            <person name="Lespinet O."/>
            <person name="Thon M."/>
            <person name="Kemen E."/>
            <person name="McHardy A.C."/>
            <person name="Schulze-Lefert P."/>
            <person name="O'Connell R.J."/>
        </authorList>
    </citation>
    <scope>NUCLEOTIDE SEQUENCE [LARGE SCALE GENOMIC DNA]</scope>
    <source>
        <strain evidence="3 4">0861</strain>
    </source>
</reference>
<evidence type="ECO:0000313" key="3">
    <source>
        <dbReference type="EMBL" id="KZL71203.1"/>
    </source>
</evidence>
<keyword evidence="2" id="KW-0812">Transmembrane</keyword>
<comment type="caution">
    <text evidence="3">The sequence shown here is derived from an EMBL/GenBank/DDBJ whole genome shotgun (WGS) entry which is preliminary data.</text>
</comment>
<evidence type="ECO:0000256" key="1">
    <source>
        <dbReference type="SAM" id="MobiDB-lite"/>
    </source>
</evidence>
<proteinExistence type="predicted"/>
<evidence type="ECO:0000256" key="2">
    <source>
        <dbReference type="SAM" id="Phobius"/>
    </source>
</evidence>
<name>A0A166SU15_9PEZI</name>
<organism evidence="3 4">
    <name type="scientific">Colletotrichum tofieldiae</name>
    <dbReference type="NCBI Taxonomy" id="708197"/>
    <lineage>
        <taxon>Eukaryota</taxon>
        <taxon>Fungi</taxon>
        <taxon>Dikarya</taxon>
        <taxon>Ascomycota</taxon>
        <taxon>Pezizomycotina</taxon>
        <taxon>Sordariomycetes</taxon>
        <taxon>Hypocreomycetidae</taxon>
        <taxon>Glomerellales</taxon>
        <taxon>Glomerellaceae</taxon>
        <taxon>Colletotrichum</taxon>
        <taxon>Colletotrichum spaethianum species complex</taxon>
    </lineage>
</organism>
<accession>A0A166SU15</accession>
<sequence length="476" mass="53996">MVNLLSPHFKLEEVTEDDMIIASLAWGFTLGFGWLTVWTAIKQTTAMYRRQGDRIYRNAYIWMIWLEILVCSIFSVICWLHLKGIIPPSFGFYFSICMFSLQPPSHCYYLLTSKVTTWALQVQFLLQIIINRCAILLTNQKRSWWLKVGVAVLITAINISVYNIWIPARLQISDRYIEINEWWDRCEKVIYLIVDGALNIYFVRIVQKNLVTHGLTKYKRLTQFNMFIIGFSLSMDVLIIAMMSLNNTFVYMQFHPLAYMVKLKIEMSMAELIGKVARKRDLGILSAAGFNGNRDSYQPSEYSLQLPSYARGRPIGGIDSTLNSTNRNPIELGATNPRIPALRGVNVAAVSSGPSSRRPSVTAATTTEDGQPKMAIYRTREVVVEIERVHDQGHQATTSQMSQITLDDAYEGRNHEDDSSTKGLSTVQKSLALPDYQAPWAAQEFSTKIWDGTNCDEDPNLPASVAKIGAERQNDT</sequence>
<keyword evidence="2" id="KW-0472">Membrane</keyword>
<feature type="transmembrane region" description="Helical" evidence="2">
    <location>
        <begin position="62"/>
        <end position="82"/>
    </location>
</feature>
<evidence type="ECO:0008006" key="5">
    <source>
        <dbReference type="Google" id="ProtNLM"/>
    </source>
</evidence>
<evidence type="ECO:0000313" key="4">
    <source>
        <dbReference type="Proteomes" id="UP000076552"/>
    </source>
</evidence>
<dbReference type="PANTHER" id="PTHR35179">
    <property type="entry name" value="PROTEIN CBG02620"/>
    <property type="match status" value="1"/>
</dbReference>
<feature type="region of interest" description="Disordered" evidence="1">
    <location>
        <begin position="451"/>
        <end position="476"/>
    </location>
</feature>
<dbReference type="EMBL" id="LFIV01000076">
    <property type="protein sequence ID" value="KZL71203.1"/>
    <property type="molecule type" value="Genomic_DNA"/>
</dbReference>
<feature type="transmembrane region" description="Helical" evidence="2">
    <location>
        <begin position="144"/>
        <end position="165"/>
    </location>
</feature>
<gene>
    <name evidence="3" type="ORF">CT0861_04826</name>
</gene>
<dbReference type="Proteomes" id="UP000076552">
    <property type="component" value="Unassembled WGS sequence"/>
</dbReference>
<keyword evidence="2" id="KW-1133">Transmembrane helix</keyword>
<dbReference type="PANTHER" id="PTHR35179:SF1">
    <property type="entry name" value="INTEGRAL MEMBRANE PROTEIN"/>
    <property type="match status" value="1"/>
</dbReference>
<feature type="transmembrane region" description="Helical" evidence="2">
    <location>
        <begin position="118"/>
        <end position="137"/>
    </location>
</feature>
<protein>
    <recommendedName>
        <fullName evidence="5">Integral membrane protein</fullName>
    </recommendedName>
</protein>
<feature type="transmembrane region" description="Helical" evidence="2">
    <location>
        <begin position="189"/>
        <end position="206"/>
    </location>
</feature>
<feature type="transmembrane region" description="Helical" evidence="2">
    <location>
        <begin position="226"/>
        <end position="245"/>
    </location>
</feature>
<feature type="transmembrane region" description="Helical" evidence="2">
    <location>
        <begin position="20"/>
        <end position="41"/>
    </location>
</feature>